<evidence type="ECO:0000256" key="9">
    <source>
        <dbReference type="SAM" id="MobiDB-lite"/>
    </source>
</evidence>
<comment type="subcellular location">
    <subcellularLocation>
        <location evidence="1 8">Nucleus</location>
    </subcellularLocation>
</comment>
<evidence type="ECO:0000313" key="11">
    <source>
        <dbReference type="EMBL" id="KAI9637324.1"/>
    </source>
</evidence>
<dbReference type="InterPro" id="IPR028606">
    <property type="entry name" value="Clp1"/>
</dbReference>
<keyword evidence="6 8" id="KW-0067">ATP-binding</keyword>
<dbReference type="Pfam" id="PF16573">
    <property type="entry name" value="CLP1_N"/>
    <property type="match status" value="1"/>
</dbReference>
<comment type="caution">
    <text evidence="11">The sequence shown here is derived from an EMBL/GenBank/DDBJ whole genome shotgun (WGS) entry which is preliminary data.</text>
</comment>
<feature type="domain" description="AAA+ ATPase" evidence="10">
    <location>
        <begin position="127"/>
        <end position="326"/>
    </location>
</feature>
<evidence type="ECO:0000256" key="5">
    <source>
        <dbReference type="ARBA" id="ARBA00022741"/>
    </source>
</evidence>
<dbReference type="GO" id="GO:0031124">
    <property type="term" value="P:mRNA 3'-end processing"/>
    <property type="evidence" value="ECO:0007669"/>
    <property type="project" value="UniProtKB-UniRule"/>
</dbReference>
<accession>A0AA38HCQ2</accession>
<reference evidence="11" key="1">
    <citation type="journal article" date="2022" name="G3 (Bethesda)">
        <title>High quality genome of the basidiomycete yeast Dioszegia hungarica PDD-24b-2 isolated from cloud water.</title>
        <authorList>
            <person name="Jarrige D."/>
            <person name="Haridas S."/>
            <person name="Bleykasten-Grosshans C."/>
            <person name="Joly M."/>
            <person name="Nadalig T."/>
            <person name="Sancelme M."/>
            <person name="Vuilleumier S."/>
            <person name="Grigoriev I.V."/>
            <person name="Amato P."/>
            <person name="Bringel F."/>
        </authorList>
    </citation>
    <scope>NUCLEOTIDE SEQUENCE</scope>
    <source>
        <strain evidence="11">PDD-24b-2</strain>
    </source>
</reference>
<proteinExistence type="inferred from homology"/>
<dbReference type="InterPro" id="IPR045116">
    <property type="entry name" value="Clp1/Grc3"/>
</dbReference>
<dbReference type="PANTHER" id="PTHR12755">
    <property type="entry name" value="CLEAVAGE/POLYADENYLATION FACTOR IA SUBUNIT CLP1P"/>
    <property type="match status" value="1"/>
</dbReference>
<evidence type="ECO:0000256" key="8">
    <source>
        <dbReference type="HAMAP-Rule" id="MF_03035"/>
    </source>
</evidence>
<dbReference type="Proteomes" id="UP001164286">
    <property type="component" value="Unassembled WGS sequence"/>
</dbReference>
<dbReference type="SUPFAM" id="SSF52540">
    <property type="entry name" value="P-loop containing nucleoside triphosphate hydrolases"/>
    <property type="match status" value="1"/>
</dbReference>
<evidence type="ECO:0000259" key="10">
    <source>
        <dbReference type="SMART" id="SM00382"/>
    </source>
</evidence>
<dbReference type="GO" id="GO:0005524">
    <property type="term" value="F:ATP binding"/>
    <property type="evidence" value="ECO:0007669"/>
    <property type="project" value="UniProtKB-UniRule"/>
</dbReference>
<keyword evidence="12" id="KW-1185">Reference proteome</keyword>
<dbReference type="InterPro" id="IPR038238">
    <property type="entry name" value="Clp1_C_sf"/>
</dbReference>
<evidence type="ECO:0000256" key="1">
    <source>
        <dbReference type="ARBA" id="ARBA00004123"/>
    </source>
</evidence>
<feature type="binding site" evidence="8">
    <location>
        <position position="23"/>
    </location>
    <ligand>
        <name>ATP</name>
        <dbReference type="ChEBI" id="CHEBI:30616"/>
    </ligand>
</feature>
<dbReference type="InterPro" id="IPR038239">
    <property type="entry name" value="Clp1_N_sf"/>
</dbReference>
<comment type="similarity">
    <text evidence="8">Belongs to the Clp1 family. Clp1 subfamily.</text>
</comment>
<comment type="subunit">
    <text evidence="8">Component of a pre-mRNA cleavage factor complex. Interacts directly with PCF11.</text>
</comment>
<dbReference type="InterPro" id="IPR032319">
    <property type="entry name" value="CLP1_P"/>
</dbReference>
<gene>
    <name evidence="8" type="primary">CLP1</name>
    <name evidence="11" type="ORF">MKK02DRAFT_36349</name>
</gene>
<name>A0AA38HCQ2_9TREE</name>
<evidence type="ECO:0000256" key="3">
    <source>
        <dbReference type="ARBA" id="ARBA00019824"/>
    </source>
</evidence>
<dbReference type="SMART" id="SM00382">
    <property type="entry name" value="AAA"/>
    <property type="match status" value="1"/>
</dbReference>
<keyword evidence="5 8" id="KW-0547">Nucleotide-binding</keyword>
<dbReference type="Pfam" id="PF06807">
    <property type="entry name" value="Clp1"/>
    <property type="match status" value="2"/>
</dbReference>
<dbReference type="Gene3D" id="2.60.120.1030">
    <property type="entry name" value="Clp1, DNA binding domain"/>
    <property type="match status" value="1"/>
</dbReference>
<feature type="compositionally biased region" description="Acidic residues" evidence="9">
    <location>
        <begin position="476"/>
        <end position="494"/>
    </location>
</feature>
<comment type="function">
    <text evidence="8">Required for endonucleolytic cleavage during polyadenylation-dependent pre-mRNA 3'-end formation.</text>
</comment>
<dbReference type="GO" id="GO:0051731">
    <property type="term" value="F:polynucleotide 5'-hydroxyl-kinase activity"/>
    <property type="evidence" value="ECO:0007669"/>
    <property type="project" value="InterPro"/>
</dbReference>
<evidence type="ECO:0000256" key="6">
    <source>
        <dbReference type="ARBA" id="ARBA00022840"/>
    </source>
</evidence>
<dbReference type="GO" id="GO:0005849">
    <property type="term" value="C:mRNA cleavage factor complex"/>
    <property type="evidence" value="ECO:0007669"/>
    <property type="project" value="UniProtKB-UniRule"/>
</dbReference>
<feature type="binding site" evidence="8">
    <location>
        <position position="64"/>
    </location>
    <ligand>
        <name>ATP</name>
        <dbReference type="ChEBI" id="CHEBI:30616"/>
    </ligand>
</feature>
<feature type="region of interest" description="Disordered" evidence="9">
    <location>
        <begin position="463"/>
        <end position="498"/>
    </location>
</feature>
<dbReference type="GO" id="GO:0006388">
    <property type="term" value="P:tRNA splicing, via endonucleolytic cleavage and ligation"/>
    <property type="evidence" value="ECO:0007669"/>
    <property type="project" value="TreeGrafter"/>
</dbReference>
<dbReference type="Gene3D" id="2.40.30.330">
    <property type="entry name" value="Pre-mRNA cleavage complex subunit Clp1, C-terminal domain"/>
    <property type="match status" value="1"/>
</dbReference>
<evidence type="ECO:0000256" key="2">
    <source>
        <dbReference type="ARBA" id="ARBA00018706"/>
    </source>
</evidence>
<dbReference type="HAMAP" id="MF_03035">
    <property type="entry name" value="Clp1"/>
    <property type="match status" value="1"/>
</dbReference>
<dbReference type="PANTHER" id="PTHR12755:SF6">
    <property type="entry name" value="POLYRIBONUCLEOTIDE 5'-HYDROXYL-KINASE CLP1"/>
    <property type="match status" value="1"/>
</dbReference>
<organism evidence="11 12">
    <name type="scientific">Dioszegia hungarica</name>
    <dbReference type="NCBI Taxonomy" id="4972"/>
    <lineage>
        <taxon>Eukaryota</taxon>
        <taxon>Fungi</taxon>
        <taxon>Dikarya</taxon>
        <taxon>Basidiomycota</taxon>
        <taxon>Agaricomycotina</taxon>
        <taxon>Tremellomycetes</taxon>
        <taxon>Tremellales</taxon>
        <taxon>Bulleribasidiaceae</taxon>
        <taxon>Dioszegia</taxon>
    </lineage>
</organism>
<dbReference type="AlphaFoldDB" id="A0AA38HCQ2"/>
<dbReference type="Gene3D" id="3.40.50.300">
    <property type="entry name" value="P-loop containing nucleotide triphosphate hydrolases"/>
    <property type="match status" value="1"/>
</dbReference>
<feature type="binding site" evidence="8">
    <location>
        <begin position="138"/>
        <end position="143"/>
    </location>
    <ligand>
        <name>ATP</name>
        <dbReference type="ChEBI" id="CHEBI:30616"/>
    </ligand>
</feature>
<evidence type="ECO:0000256" key="4">
    <source>
        <dbReference type="ARBA" id="ARBA00022664"/>
    </source>
</evidence>
<dbReference type="InterPro" id="IPR027417">
    <property type="entry name" value="P-loop_NTPase"/>
</dbReference>
<keyword evidence="4 8" id="KW-0507">mRNA processing</keyword>
<dbReference type="InterPro" id="IPR003593">
    <property type="entry name" value="AAA+_ATPase"/>
</dbReference>
<protein>
    <recommendedName>
        <fullName evidence="3">Polynucleotide 5'-hydroxyl-kinase GRC3</fullName>
    </recommendedName>
    <alternativeName>
        <fullName evidence="2">Polynucleotide 5'-hydroxyl-kinase grc3</fullName>
    </alternativeName>
</protein>
<evidence type="ECO:0000256" key="7">
    <source>
        <dbReference type="ARBA" id="ARBA00023242"/>
    </source>
</evidence>
<sequence length="548" mass="59311">MNNEEGQAAGPSNEFIELEPGSEWRFELEADENIAVRVHTADPIYINSSEIPRSTWYPLHRYLKSALYGPSGGRLEVSALPGSQYSSTTTSQPALVSLHLALERQRILARRHIAGSDAPAYDAPVTRGPRVMVLGPPNSGKTTVVKNLVNMALGSGMGWSPGVIGLDPSSPSNLIPGSLSLSTPVHPIPTHHLAHPLGSPPGSVAANTLSGDVSTMGWWYGHVEPSTKGMDLWMKVVDEMAGRWKERCDKDPNAMASGLIMDTSSAFAVPTLGTRKTEPKSRYSLVLHAAEAFEIETLLVIGNEKLSIDLSRLLPALNIIRLPKSSGVVDRDEPLRETEHTQIIRSYFYGEPALPKEIDILLGKMVHPDHSLSPYSFQIGWETLTILRVGEENAAPTSALPLGSARTLSRTKLSRVDPAGPAHVVRLLNTVLAVVAINKGDWTGAERKRKVKEEVEEAVKVECVKEEGAEGGGEGEGGDEGEQGEGEDEEDEDEVPYKEEIGWREVLGFIVITAIDTQRKKYTILSPSPGKLPSTVAIAGSIEWVDSA</sequence>
<dbReference type="Pfam" id="PF16575">
    <property type="entry name" value="CLP1_P"/>
    <property type="match status" value="1"/>
</dbReference>
<dbReference type="InterPro" id="IPR010655">
    <property type="entry name" value="Clp1_C"/>
</dbReference>
<keyword evidence="7 8" id="KW-0539">Nucleus</keyword>
<evidence type="ECO:0000313" key="12">
    <source>
        <dbReference type="Proteomes" id="UP001164286"/>
    </source>
</evidence>
<dbReference type="InterPro" id="IPR032324">
    <property type="entry name" value="Clp1_N"/>
</dbReference>
<dbReference type="EMBL" id="JAKWFO010000004">
    <property type="protein sequence ID" value="KAI9637324.1"/>
    <property type="molecule type" value="Genomic_DNA"/>
</dbReference>